<evidence type="ECO:0000256" key="1">
    <source>
        <dbReference type="SAM" id="MobiDB-lite"/>
    </source>
</evidence>
<dbReference type="Proteomes" id="UP000660675">
    <property type="component" value="Unassembled WGS sequence"/>
</dbReference>
<gene>
    <name evidence="2" type="ORF">GCM10015535_37720</name>
</gene>
<organism evidence="2 3">
    <name type="scientific">Streptomyces gelaticus</name>
    <dbReference type="NCBI Taxonomy" id="285446"/>
    <lineage>
        <taxon>Bacteria</taxon>
        <taxon>Bacillati</taxon>
        <taxon>Actinomycetota</taxon>
        <taxon>Actinomycetes</taxon>
        <taxon>Kitasatosporales</taxon>
        <taxon>Streptomycetaceae</taxon>
        <taxon>Streptomyces</taxon>
    </lineage>
</organism>
<comment type="caution">
    <text evidence="2">The sequence shown here is derived from an EMBL/GenBank/DDBJ whole genome shotgun (WGS) entry which is preliminary data.</text>
</comment>
<feature type="compositionally biased region" description="Polar residues" evidence="1">
    <location>
        <begin position="126"/>
        <end position="152"/>
    </location>
</feature>
<evidence type="ECO:0000313" key="3">
    <source>
        <dbReference type="Proteomes" id="UP000660675"/>
    </source>
</evidence>
<evidence type="ECO:0000313" key="2">
    <source>
        <dbReference type="EMBL" id="GGV87785.1"/>
    </source>
</evidence>
<keyword evidence="3" id="KW-1185">Reference proteome</keyword>
<dbReference type="EMBL" id="BMTF01000012">
    <property type="protein sequence ID" value="GGV87785.1"/>
    <property type="molecule type" value="Genomic_DNA"/>
</dbReference>
<proteinExistence type="predicted"/>
<sequence length="152" mass="15002">MPHTQDGAEALDQADGGQAEAVAGEQQREDSPGEAVVEVVDQSGLAGAAQGAVVPGGAGDEGGLQAGVLAGGHGLGVAGEFKRHMGGGVADDERQGCPPTATLSSLAAPARHSRGSRSAGRRVYALQNTPSGINDQESSYATAVTQDTQGGI</sequence>
<accession>A0ABQ2W0D0</accession>
<feature type="region of interest" description="Disordered" evidence="1">
    <location>
        <begin position="86"/>
        <end position="152"/>
    </location>
</feature>
<feature type="region of interest" description="Disordered" evidence="1">
    <location>
        <begin position="1"/>
        <end position="35"/>
    </location>
</feature>
<name>A0ABQ2W0D0_9ACTN</name>
<reference evidence="3" key="1">
    <citation type="journal article" date="2019" name="Int. J. Syst. Evol. Microbiol.">
        <title>The Global Catalogue of Microorganisms (GCM) 10K type strain sequencing project: providing services to taxonomists for standard genome sequencing and annotation.</title>
        <authorList>
            <consortium name="The Broad Institute Genomics Platform"/>
            <consortium name="The Broad Institute Genome Sequencing Center for Infectious Disease"/>
            <person name="Wu L."/>
            <person name="Ma J."/>
        </authorList>
    </citation>
    <scope>NUCLEOTIDE SEQUENCE [LARGE SCALE GENOMIC DNA]</scope>
    <source>
        <strain evidence="3">JCM 4376</strain>
    </source>
</reference>
<protein>
    <submittedName>
        <fullName evidence="2">Uncharacterized protein</fullName>
    </submittedName>
</protein>